<dbReference type="KEGG" id="tid:Thein_0207"/>
<comment type="similarity">
    <text evidence="2 5">Belongs to the pseudouridine synthase TruB family. Type 1 subfamily.</text>
</comment>
<dbReference type="InterPro" id="IPR002501">
    <property type="entry name" value="PsdUridine_synth_N"/>
</dbReference>
<evidence type="ECO:0000256" key="1">
    <source>
        <dbReference type="ARBA" id="ARBA00000385"/>
    </source>
</evidence>
<dbReference type="RefSeq" id="WP_013906839.1">
    <property type="nucleotide sequence ID" value="NC_015681.1"/>
</dbReference>
<dbReference type="InParanoid" id="F8A9F1"/>
<gene>
    <name evidence="5" type="primary">truB</name>
    <name evidence="8" type="ordered locus">Thein_0207</name>
</gene>
<dbReference type="PANTHER" id="PTHR13767">
    <property type="entry name" value="TRNA-PSEUDOURIDINE SYNTHASE"/>
    <property type="match status" value="1"/>
</dbReference>
<evidence type="ECO:0000256" key="5">
    <source>
        <dbReference type="HAMAP-Rule" id="MF_01080"/>
    </source>
</evidence>
<comment type="catalytic activity">
    <reaction evidence="1 5">
        <text>uridine(55) in tRNA = pseudouridine(55) in tRNA</text>
        <dbReference type="Rhea" id="RHEA:42532"/>
        <dbReference type="Rhea" id="RHEA-COMP:10101"/>
        <dbReference type="Rhea" id="RHEA-COMP:10102"/>
        <dbReference type="ChEBI" id="CHEBI:65314"/>
        <dbReference type="ChEBI" id="CHEBI:65315"/>
        <dbReference type="EC" id="5.4.99.25"/>
    </reaction>
</comment>
<dbReference type="STRING" id="667014.Thein_0207"/>
<keyword evidence="4 5" id="KW-0413">Isomerase</keyword>
<dbReference type="NCBIfam" id="TIGR00431">
    <property type="entry name" value="TruB"/>
    <property type="match status" value="1"/>
</dbReference>
<dbReference type="GO" id="GO:0160148">
    <property type="term" value="F:tRNA pseudouridine(55) synthase activity"/>
    <property type="evidence" value="ECO:0007669"/>
    <property type="project" value="UniProtKB-EC"/>
</dbReference>
<name>F8A9F1_THEID</name>
<comment type="function">
    <text evidence="5">Responsible for synthesis of pseudouridine from uracil-55 in the psi GC loop of transfer RNAs.</text>
</comment>
<dbReference type="EMBL" id="CP002683">
    <property type="protein sequence ID" value="AEH44092.1"/>
    <property type="molecule type" value="Genomic_DNA"/>
</dbReference>
<evidence type="ECO:0000259" key="7">
    <source>
        <dbReference type="Pfam" id="PF16198"/>
    </source>
</evidence>
<dbReference type="FunCoup" id="F8A9F1">
    <property type="interactions" value="415"/>
</dbReference>
<dbReference type="InterPro" id="IPR020103">
    <property type="entry name" value="PsdUridine_synth_cat_dom_sf"/>
</dbReference>
<proteinExistence type="inferred from homology"/>
<keyword evidence="9" id="KW-1185">Reference proteome</keyword>
<feature type="domain" description="tRNA pseudouridylate synthase B C-terminal" evidence="7">
    <location>
        <begin position="174"/>
        <end position="231"/>
    </location>
</feature>
<organism evidence="8 9">
    <name type="scientific">Thermodesulfatator indicus (strain DSM 15286 / JCM 11887 / CIR29812)</name>
    <dbReference type="NCBI Taxonomy" id="667014"/>
    <lineage>
        <taxon>Bacteria</taxon>
        <taxon>Pseudomonadati</taxon>
        <taxon>Thermodesulfobacteriota</taxon>
        <taxon>Thermodesulfobacteria</taxon>
        <taxon>Thermodesulfobacteriales</taxon>
        <taxon>Thermodesulfatatoraceae</taxon>
        <taxon>Thermodesulfatator</taxon>
    </lineage>
</organism>
<dbReference type="AlphaFoldDB" id="F8A9F1"/>
<dbReference type="OrthoDB" id="9802309at2"/>
<sequence>MKDGVLIIDKPEGMSSTKVVEEVKKKLKVRKAGHGGTLDPFATGVLPICIGKGTKIAQFILDGDKEYEGVMELGLETDTYDATGEVVARHEVPSNLSLAELQRVFDEFVGVLSQAPPAFSAAKLHGRPLYKYAREGLKVEKPPKKVEILAFEALEYAPPLVRFRVYCGKGTYIRSLVHEVGQKLGCGAVLKELRRLKKGPFSLEQALTLEELDIKIKEGSVEKHIISPAEALSFIPAVTVGEELAKKIRQGRPLTVASLVNMIRLQKVPQKPRIPWLRLITPKGDLVAVAEYPEDLNAPGQVKMLRVFN</sequence>
<dbReference type="eggNOG" id="COG0130">
    <property type="taxonomic scope" value="Bacteria"/>
</dbReference>
<evidence type="ECO:0000256" key="3">
    <source>
        <dbReference type="ARBA" id="ARBA00022694"/>
    </source>
</evidence>
<dbReference type="InterPro" id="IPR032819">
    <property type="entry name" value="TruB_C"/>
</dbReference>
<dbReference type="PATRIC" id="fig|667014.3.peg.212"/>
<dbReference type="Pfam" id="PF16198">
    <property type="entry name" value="TruB_C_2"/>
    <property type="match status" value="1"/>
</dbReference>
<dbReference type="Proteomes" id="UP000006793">
    <property type="component" value="Chromosome"/>
</dbReference>
<dbReference type="HOGENOM" id="CLU_032087_0_0_0"/>
<dbReference type="PaxDb" id="667014-Thein_0207"/>
<dbReference type="SUPFAM" id="SSF55120">
    <property type="entry name" value="Pseudouridine synthase"/>
    <property type="match status" value="1"/>
</dbReference>
<dbReference type="GO" id="GO:1990481">
    <property type="term" value="P:mRNA pseudouridine synthesis"/>
    <property type="evidence" value="ECO:0007669"/>
    <property type="project" value="TreeGrafter"/>
</dbReference>
<dbReference type="GO" id="GO:0031119">
    <property type="term" value="P:tRNA pseudouridine synthesis"/>
    <property type="evidence" value="ECO:0007669"/>
    <property type="project" value="UniProtKB-UniRule"/>
</dbReference>
<dbReference type="GO" id="GO:0003723">
    <property type="term" value="F:RNA binding"/>
    <property type="evidence" value="ECO:0007669"/>
    <property type="project" value="InterPro"/>
</dbReference>
<feature type="active site" description="Nucleophile" evidence="5">
    <location>
        <position position="39"/>
    </location>
</feature>
<dbReference type="PANTHER" id="PTHR13767:SF2">
    <property type="entry name" value="PSEUDOURIDYLATE SYNTHASE TRUB1"/>
    <property type="match status" value="1"/>
</dbReference>
<evidence type="ECO:0000256" key="2">
    <source>
        <dbReference type="ARBA" id="ARBA00005642"/>
    </source>
</evidence>
<dbReference type="EC" id="5.4.99.25" evidence="5"/>
<protein>
    <recommendedName>
        <fullName evidence="5">tRNA pseudouridine synthase B</fullName>
        <ecNumber evidence="5">5.4.99.25</ecNumber>
    </recommendedName>
    <alternativeName>
        <fullName evidence="5">tRNA pseudouridine(55) synthase</fullName>
        <shortName evidence="5">Psi55 synthase</shortName>
    </alternativeName>
    <alternativeName>
        <fullName evidence="5">tRNA pseudouridylate synthase</fullName>
    </alternativeName>
    <alternativeName>
        <fullName evidence="5">tRNA-uridine isomerase</fullName>
    </alternativeName>
</protein>
<evidence type="ECO:0000259" key="6">
    <source>
        <dbReference type="Pfam" id="PF01509"/>
    </source>
</evidence>
<feature type="domain" description="Pseudouridine synthase II N-terminal" evidence="6">
    <location>
        <begin position="24"/>
        <end position="173"/>
    </location>
</feature>
<dbReference type="InterPro" id="IPR014780">
    <property type="entry name" value="tRNA_psdUridine_synth_TruB"/>
</dbReference>
<evidence type="ECO:0000313" key="9">
    <source>
        <dbReference type="Proteomes" id="UP000006793"/>
    </source>
</evidence>
<dbReference type="HAMAP" id="MF_01080">
    <property type="entry name" value="TruB_bact"/>
    <property type="match status" value="1"/>
</dbReference>
<evidence type="ECO:0000313" key="8">
    <source>
        <dbReference type="EMBL" id="AEH44092.1"/>
    </source>
</evidence>
<keyword evidence="3 5" id="KW-0819">tRNA processing</keyword>
<evidence type="ECO:0000256" key="4">
    <source>
        <dbReference type="ARBA" id="ARBA00023235"/>
    </source>
</evidence>
<dbReference type="CDD" id="cd02573">
    <property type="entry name" value="PseudoU_synth_EcTruB"/>
    <property type="match status" value="1"/>
</dbReference>
<accession>F8A9F1</accession>
<reference evidence="8 9" key="2">
    <citation type="journal article" date="2012" name="Stand. Genomic Sci.">
        <title>Complete genome sequence of the thermophilic sulfate-reducing ocean bacterium Thermodesulfatator indicus type strain (CIR29812(T)).</title>
        <authorList>
            <person name="Anderson I."/>
            <person name="Saunders E."/>
            <person name="Lapidus A."/>
            <person name="Nolan M."/>
            <person name="Lucas S."/>
            <person name="Tice H."/>
            <person name="Del Rio T.G."/>
            <person name="Cheng J.F."/>
            <person name="Han C."/>
            <person name="Tapia R."/>
            <person name="Goodwin L.A."/>
            <person name="Pitluck S."/>
            <person name="Liolios K."/>
            <person name="Mavromatis K."/>
            <person name="Pagani I."/>
            <person name="Ivanova N."/>
            <person name="Mikhailova N."/>
            <person name="Pati A."/>
            <person name="Chen A."/>
            <person name="Palaniappan K."/>
            <person name="Land M."/>
            <person name="Hauser L."/>
            <person name="Jeffries C.D."/>
            <person name="Chang Y.J."/>
            <person name="Brambilla E.M."/>
            <person name="Rohde M."/>
            <person name="Spring S."/>
            <person name="Goker M."/>
            <person name="Detter J.C."/>
            <person name="Woyke T."/>
            <person name="Bristow J."/>
            <person name="Eisen J.A."/>
            <person name="Markowitz V."/>
            <person name="Hugenholtz P."/>
            <person name="Kyrpides N.C."/>
            <person name="Klenk H.P."/>
        </authorList>
    </citation>
    <scope>NUCLEOTIDE SEQUENCE [LARGE SCALE GENOMIC DNA]</scope>
    <source>
        <strain evidence="9">DSM 15286 / JCM 11887 / CIR29812</strain>
    </source>
</reference>
<dbReference type="Pfam" id="PF01509">
    <property type="entry name" value="TruB_N"/>
    <property type="match status" value="1"/>
</dbReference>
<dbReference type="Gene3D" id="3.30.2350.10">
    <property type="entry name" value="Pseudouridine synthase"/>
    <property type="match status" value="1"/>
</dbReference>
<reference evidence="9" key="1">
    <citation type="submission" date="2011-04" db="EMBL/GenBank/DDBJ databases">
        <title>The complete genome of Thermodesulfatator indicus DSM 15286.</title>
        <authorList>
            <person name="Lucas S."/>
            <person name="Copeland A."/>
            <person name="Lapidus A."/>
            <person name="Bruce D."/>
            <person name="Goodwin L."/>
            <person name="Pitluck S."/>
            <person name="Peters L."/>
            <person name="Kyrpides N."/>
            <person name="Mavromatis K."/>
            <person name="Pagani I."/>
            <person name="Ivanova N."/>
            <person name="Saunders L."/>
            <person name="Detter J.C."/>
            <person name="Tapia R."/>
            <person name="Han C."/>
            <person name="Land M."/>
            <person name="Hauser L."/>
            <person name="Markowitz V."/>
            <person name="Cheng J.-F."/>
            <person name="Hugenholtz P."/>
            <person name="Woyke T."/>
            <person name="Wu D."/>
            <person name="Spring S."/>
            <person name="Schroeder M."/>
            <person name="Brambilla E."/>
            <person name="Klenk H.-P."/>
            <person name="Eisen J.A."/>
        </authorList>
    </citation>
    <scope>NUCLEOTIDE SEQUENCE [LARGE SCALE GENOMIC DNA]</scope>
    <source>
        <strain evidence="9">DSM 15286 / JCM 11887 / CIR29812</strain>
    </source>
</reference>